<evidence type="ECO:0000256" key="1">
    <source>
        <dbReference type="PROSITE-ProRule" id="PRU00352"/>
    </source>
</evidence>
<keyword evidence="3" id="KW-0472">Membrane</keyword>
<feature type="transmembrane region" description="Helical" evidence="3">
    <location>
        <begin position="1202"/>
        <end position="1224"/>
    </location>
</feature>
<dbReference type="EMBL" id="CAJPEX010000010">
    <property type="protein sequence ID" value="CAG0912341.1"/>
    <property type="molecule type" value="Genomic_DNA"/>
</dbReference>
<dbReference type="InterPro" id="IPR001627">
    <property type="entry name" value="Semap_dom"/>
</dbReference>
<evidence type="ECO:0000256" key="2">
    <source>
        <dbReference type="SAM" id="MobiDB-lite"/>
    </source>
</evidence>
<accession>A0A7R9BBN8</accession>
<keyword evidence="7" id="KW-1185">Reference proteome</keyword>
<dbReference type="GO" id="GO:0030335">
    <property type="term" value="P:positive regulation of cell migration"/>
    <property type="evidence" value="ECO:0007669"/>
    <property type="project" value="TreeGrafter"/>
</dbReference>
<name>A0A7R9BBN8_9CRUS</name>
<keyword evidence="3" id="KW-0812">Transmembrane</keyword>
<dbReference type="Pfam" id="PF01403">
    <property type="entry name" value="Sema"/>
    <property type="match status" value="1"/>
</dbReference>
<evidence type="ECO:0000313" key="7">
    <source>
        <dbReference type="Proteomes" id="UP000678499"/>
    </source>
</evidence>
<evidence type="ECO:0000256" key="4">
    <source>
        <dbReference type="SAM" id="SignalP"/>
    </source>
</evidence>
<gene>
    <name evidence="6" type="ORF">NMOB1V02_LOCUS133</name>
</gene>
<dbReference type="SMART" id="SM00630">
    <property type="entry name" value="Sema"/>
    <property type="match status" value="1"/>
</dbReference>
<feature type="domain" description="Sema" evidence="5">
    <location>
        <begin position="1"/>
        <end position="851"/>
    </location>
</feature>
<dbReference type="GO" id="GO:0007411">
    <property type="term" value="P:axon guidance"/>
    <property type="evidence" value="ECO:0007669"/>
    <property type="project" value="TreeGrafter"/>
</dbReference>
<sequence>MLSHVFSPVLVVFVMTLSYAWEDLILPRVHVPYVMNEGLRFRGNETSKDYFRLLEQDADYVLVGAKNMVYNISLRTMSETSEQCQNYIRVLAKKRENKLFVCGTNAFKPQCREYVIACVLTSSGEDAGSGVVGGKSNLRRNALVCIHSCCELCAPLVNFAVSGESLLLDPTKYVSSDGRYKGQAPSSAQGLCPYDPVHNSTALFVDGELYVATTADFSGTDAWIFRDGVRTEQYDLKHLNEPNFVSSFEYKDYVFFFFREMAVEYTNCGKAVYSRVGRVCKKDRGGPHTFQKRWTSFTKARLNCSVPGQFPFYFNQIRELYFCFSAYLVMLFSCWRVGDGEFIILRRIAEGIRLGIVEAEDSDSWLHPWNWTTGSRQDGVGKKGLGEIVEYNIRPRTLEKGFGIDRDLAPRAAPSKAPEVLLVFGGLFRNAISDNGTGLNGAAIPKRPSQPSLEFFAVCKQALNLEEDGFREVALSVTPEHADWERVRAEVSLAHAPEQRSVFPALVFISSLQQSITLNSEPGEQSQLGNFLGMRPGEGKEKILWMLVGKPNWFSGKSREQLAHAGELFSSTFAEGETRAGIIEAPGLRQDDGSPLAGLRIFFPPHLRRVFSFLTSFPSQMPCVWDRGALAGVKSASDLVKGIYGEEEAELVYATFTTDPNSIWGSAVCAFNMRAILDTFSGPFKEQEKPYSNWLPVKAVNVPEPRPGQCVENSTTLTDVTLNFVKNHPLMDEAVPNFFPQPVFIRTSFDPKTKYRFTKIAVDPQVRTTDGRAYDVLFIGTDDGRLLKVVNSLAYETRKEVNPVVIEDIQVFQRGKPVTNLHLVGDKSGRGSPDLQNIVVISDDELVSLPIQRCYKAATCSLKSCPESSLVFLNTAQNANRVHLAPITVPVSPFKTLIAAGTPKRTAAVRLPTPKVASFRKFPKANLPRVQITARADRGSKLPPDRAVISRRGMSMHLGEMKWDEREPKTKEGLSDVHVAVLMHQRGDRKFHSARVGVGLWKTVSVLVARFAVCPRRSLHAISSLLIFSRFSYMLLRVGSGHEFASHASTEASSAATGNTRPVSSSGVYADGGSALEDRNPYDYQGKEQAGRVQRVMERGVILSSSAETEQTVEATRGNVWLVEPITALCEMRAFSLSQPYEDTQCPDIPVSREISAVARQDNAWVRYRHSRLGDLMGFRRKTRGSSPVIRGSPRIYSAETFAIAVTTAFVVALIVGFCSGYMFSRRCRADDLDGSYTDIRGLPLMGAHLQDWERFFPLWPPIDPGPPCGFPSDPPMGAQGMPEAAYMPPSNNKSINLVINVPPKNNSNKNPNSAADNKPIQKVKKIYL</sequence>
<feature type="region of interest" description="Disordered" evidence="2">
    <location>
        <begin position="1051"/>
        <end position="1074"/>
    </location>
</feature>
<feature type="region of interest" description="Disordered" evidence="2">
    <location>
        <begin position="1302"/>
        <end position="1321"/>
    </location>
</feature>
<evidence type="ECO:0000259" key="5">
    <source>
        <dbReference type="PROSITE" id="PS51004"/>
    </source>
</evidence>
<dbReference type="Proteomes" id="UP000678499">
    <property type="component" value="Unassembled WGS sequence"/>
</dbReference>
<keyword evidence="4" id="KW-0732">Signal</keyword>
<reference evidence="6" key="1">
    <citation type="submission" date="2020-11" db="EMBL/GenBank/DDBJ databases">
        <authorList>
            <person name="Tran Van P."/>
        </authorList>
    </citation>
    <scope>NUCLEOTIDE SEQUENCE</scope>
</reference>
<dbReference type="PANTHER" id="PTHR11036:SF127">
    <property type="entry name" value="SEMAPHORIN-1A"/>
    <property type="match status" value="1"/>
</dbReference>
<evidence type="ECO:0000256" key="3">
    <source>
        <dbReference type="SAM" id="Phobius"/>
    </source>
</evidence>
<organism evidence="6">
    <name type="scientific">Notodromas monacha</name>
    <dbReference type="NCBI Taxonomy" id="399045"/>
    <lineage>
        <taxon>Eukaryota</taxon>
        <taxon>Metazoa</taxon>
        <taxon>Ecdysozoa</taxon>
        <taxon>Arthropoda</taxon>
        <taxon>Crustacea</taxon>
        <taxon>Oligostraca</taxon>
        <taxon>Ostracoda</taxon>
        <taxon>Podocopa</taxon>
        <taxon>Podocopida</taxon>
        <taxon>Cypridocopina</taxon>
        <taxon>Cypridoidea</taxon>
        <taxon>Cyprididae</taxon>
        <taxon>Notodromas</taxon>
    </lineage>
</organism>
<dbReference type="GO" id="GO:0005886">
    <property type="term" value="C:plasma membrane"/>
    <property type="evidence" value="ECO:0007669"/>
    <property type="project" value="TreeGrafter"/>
</dbReference>
<dbReference type="PROSITE" id="PS51004">
    <property type="entry name" value="SEMA"/>
    <property type="match status" value="1"/>
</dbReference>
<feature type="signal peptide" evidence="4">
    <location>
        <begin position="1"/>
        <end position="20"/>
    </location>
</feature>
<keyword evidence="3" id="KW-1133">Transmembrane helix</keyword>
<dbReference type="GO" id="GO:0030215">
    <property type="term" value="F:semaphorin receptor binding"/>
    <property type="evidence" value="ECO:0007669"/>
    <property type="project" value="InterPro"/>
</dbReference>
<dbReference type="Gene3D" id="2.130.10.10">
    <property type="entry name" value="YVTN repeat-like/Quinoprotein amine dehydrogenase"/>
    <property type="match status" value="2"/>
</dbReference>
<dbReference type="SUPFAM" id="SSF101912">
    <property type="entry name" value="Sema domain"/>
    <property type="match status" value="3"/>
</dbReference>
<dbReference type="GO" id="GO:0071526">
    <property type="term" value="P:semaphorin-plexin signaling pathway"/>
    <property type="evidence" value="ECO:0007669"/>
    <property type="project" value="TreeGrafter"/>
</dbReference>
<feature type="chain" id="PRO_5036209946" description="Sema domain-containing protein" evidence="4">
    <location>
        <begin position="21"/>
        <end position="1329"/>
    </location>
</feature>
<proteinExistence type="predicted"/>
<dbReference type="OrthoDB" id="9988752at2759"/>
<dbReference type="PANTHER" id="PTHR11036">
    <property type="entry name" value="SEMAPHORIN"/>
    <property type="match status" value="1"/>
</dbReference>
<dbReference type="EMBL" id="OA882047">
    <property type="protein sequence ID" value="CAD7272189.1"/>
    <property type="molecule type" value="Genomic_DNA"/>
</dbReference>
<dbReference type="InterPro" id="IPR036352">
    <property type="entry name" value="Semap_dom_sf"/>
</dbReference>
<evidence type="ECO:0000313" key="6">
    <source>
        <dbReference type="EMBL" id="CAD7272189.1"/>
    </source>
</evidence>
<feature type="compositionally biased region" description="Polar residues" evidence="2">
    <location>
        <begin position="1058"/>
        <end position="1067"/>
    </location>
</feature>
<comment type="caution">
    <text evidence="1">Lacks conserved residue(s) required for the propagation of feature annotation.</text>
</comment>
<dbReference type="InterPro" id="IPR015943">
    <property type="entry name" value="WD40/YVTN_repeat-like_dom_sf"/>
</dbReference>
<feature type="compositionally biased region" description="Low complexity" evidence="2">
    <location>
        <begin position="1302"/>
        <end position="1319"/>
    </location>
</feature>
<dbReference type="InterPro" id="IPR027231">
    <property type="entry name" value="Semaphorin"/>
</dbReference>
<protein>
    <recommendedName>
        <fullName evidence="5">Sema domain-containing protein</fullName>
    </recommendedName>
</protein>
<dbReference type="GO" id="GO:0045499">
    <property type="term" value="F:chemorepellent activity"/>
    <property type="evidence" value="ECO:0007669"/>
    <property type="project" value="TreeGrafter"/>
</dbReference>